<feature type="region of interest" description="Disordered" evidence="1">
    <location>
        <begin position="323"/>
        <end position="342"/>
    </location>
</feature>
<dbReference type="Gene3D" id="1.20.1260.10">
    <property type="match status" value="2"/>
</dbReference>
<accession>A0ABP3J3X0</accession>
<comment type="caution">
    <text evidence="2">The sequence shown here is derived from an EMBL/GenBank/DDBJ whole genome shotgun (WGS) entry which is preliminary data.</text>
</comment>
<organism evidence="2 3">
    <name type="scientific">Lentibacillus halophilus</name>
    <dbReference type="NCBI Taxonomy" id="295065"/>
    <lineage>
        <taxon>Bacteria</taxon>
        <taxon>Bacillati</taxon>
        <taxon>Bacillota</taxon>
        <taxon>Bacilli</taxon>
        <taxon>Bacillales</taxon>
        <taxon>Bacillaceae</taxon>
        <taxon>Lentibacillus</taxon>
    </lineage>
</organism>
<evidence type="ECO:0000256" key="1">
    <source>
        <dbReference type="SAM" id="MobiDB-lite"/>
    </source>
</evidence>
<keyword evidence="3" id="KW-1185">Reference proteome</keyword>
<dbReference type="Pfam" id="PF11553">
    <property type="entry name" value="DUF3231"/>
    <property type="match status" value="2"/>
</dbReference>
<evidence type="ECO:0008006" key="4">
    <source>
        <dbReference type="Google" id="ProtNLM"/>
    </source>
</evidence>
<evidence type="ECO:0000313" key="2">
    <source>
        <dbReference type="EMBL" id="GAA0440907.1"/>
    </source>
</evidence>
<dbReference type="EMBL" id="BAAADM010000043">
    <property type="protein sequence ID" value="GAA0440907.1"/>
    <property type="molecule type" value="Genomic_DNA"/>
</dbReference>
<dbReference type="InterPro" id="IPR021617">
    <property type="entry name" value="DUF3231"/>
</dbReference>
<gene>
    <name evidence="2" type="ORF">GCM10008983_17520</name>
</gene>
<reference evidence="3" key="1">
    <citation type="journal article" date="2019" name="Int. J. Syst. Evol. Microbiol.">
        <title>The Global Catalogue of Microorganisms (GCM) 10K type strain sequencing project: providing services to taxonomists for standard genome sequencing and annotation.</title>
        <authorList>
            <consortium name="The Broad Institute Genomics Platform"/>
            <consortium name="The Broad Institute Genome Sequencing Center for Infectious Disease"/>
            <person name="Wu L."/>
            <person name="Ma J."/>
        </authorList>
    </citation>
    <scope>NUCLEOTIDE SEQUENCE [LARGE SCALE GENOMIC DNA]</scope>
    <source>
        <strain evidence="3">JCM 12149</strain>
    </source>
</reference>
<dbReference type="Proteomes" id="UP001501459">
    <property type="component" value="Unassembled WGS sequence"/>
</dbReference>
<name>A0ABP3J3X0_9BACI</name>
<evidence type="ECO:0000313" key="3">
    <source>
        <dbReference type="Proteomes" id="UP001501459"/>
    </source>
</evidence>
<dbReference type="InterPro" id="IPR012347">
    <property type="entry name" value="Ferritin-like"/>
</dbReference>
<sequence length="342" mass="38561">MNKVNERNIPLTSAEIGSLWNGYMNDSMSKCILGFMLMHIQDEDIKSVVQYAYDISSNHMDTLTAIFESEQFAIPNGFSEEQDVNMNAPWLFSDTFCLMYVNHMAKTGMLIYSGLVSMSYRDDVCNYFVQALNETSNLYKQSLETGLSKGVIAKHPYTNIPKETDYVDSKNYLSGLNPFSNKRPLNVVEISHLYQNILTNSIGMHLCIAFAQTSPSEDVQNYMLRGKNISKKHMKIFTDTLLKDDIESGQTNVGTSNSTTQTFSDKLVMYHMDLLISAGMGNYSTSASTSQRSDLMINYERLAFEVARLAKSGADIMIKHNWLEQPPGTKDPKRLAKNKPKG</sequence>
<protein>
    <recommendedName>
        <fullName evidence="4">DUF3231 family protein</fullName>
    </recommendedName>
</protein>
<proteinExistence type="predicted"/>